<dbReference type="CDD" id="cd07906">
    <property type="entry name" value="Adenylation_DNA_ligase_LigD_LigC"/>
    <property type="match status" value="1"/>
</dbReference>
<evidence type="ECO:0000259" key="6">
    <source>
        <dbReference type="PROSITE" id="PS50160"/>
    </source>
</evidence>
<dbReference type="GO" id="GO:0006281">
    <property type="term" value="P:DNA repair"/>
    <property type="evidence" value="ECO:0007669"/>
    <property type="project" value="InterPro"/>
</dbReference>
<sequence>MLPTPGTLPEGPGWGFEFKWDGMRTLIATADGRARMIARGGGDYASAFPDLADIADQLPEGVIDAEIIALDASARPSFSRVAKRFSNRHPPPDLVRSVPVNLMIFDLLRLGDAEVVGQPYWRRREVLDALELVGERWLVPPWHDDGAGTLAAALDAGLEGVVAKRLDSRYVAGRSRDWVKVKAVDTGDVVVGGWRTAIRSLLVGTPNAAGTLTYRGRVGSGLTDAELGRFRAELAPSDACPFDPPPPGDHARDAIWTAPVAVVEVAFSHLTRSGLMRHPRYVRARPDKTAADIDPAAMDPGASDSGPIDPRAIDPGASDSSTIAPAAIDRSSTDAIASDPDAIGSGLIEPDGDETGES</sequence>
<dbReference type="SUPFAM" id="SSF56091">
    <property type="entry name" value="DNA ligase/mRNA capping enzyme, catalytic domain"/>
    <property type="match status" value="1"/>
</dbReference>
<dbReference type="AlphaFoldDB" id="D3Q8B6"/>
<dbReference type="PANTHER" id="PTHR45674:SF4">
    <property type="entry name" value="DNA LIGASE 1"/>
    <property type="match status" value="1"/>
</dbReference>
<evidence type="ECO:0000256" key="4">
    <source>
        <dbReference type="ARBA" id="ARBA00034003"/>
    </source>
</evidence>
<evidence type="ECO:0000256" key="3">
    <source>
        <dbReference type="ARBA" id="ARBA00022598"/>
    </source>
</evidence>
<evidence type="ECO:0000256" key="1">
    <source>
        <dbReference type="ARBA" id="ARBA00007572"/>
    </source>
</evidence>
<dbReference type="STRING" id="446470.Snas_2814"/>
<feature type="domain" description="ATP-dependent DNA ligase family profile" evidence="6">
    <location>
        <begin position="97"/>
        <end position="182"/>
    </location>
</feature>
<dbReference type="Pfam" id="PF01068">
    <property type="entry name" value="DNA_ligase_A_M"/>
    <property type="match status" value="1"/>
</dbReference>
<dbReference type="PANTHER" id="PTHR45674">
    <property type="entry name" value="DNA LIGASE 1/3 FAMILY MEMBER"/>
    <property type="match status" value="1"/>
</dbReference>
<dbReference type="SUPFAM" id="SSF50249">
    <property type="entry name" value="Nucleic acid-binding proteins"/>
    <property type="match status" value="1"/>
</dbReference>
<keyword evidence="3 7" id="KW-0436">Ligase</keyword>
<dbReference type="Gene3D" id="3.30.470.30">
    <property type="entry name" value="DNA ligase/mRNA capping enzyme"/>
    <property type="match status" value="1"/>
</dbReference>
<protein>
    <recommendedName>
        <fullName evidence="2">DNA ligase (ATP)</fullName>
        <ecNumber evidence="2">6.5.1.1</ecNumber>
    </recommendedName>
</protein>
<accession>D3Q8B6</accession>
<gene>
    <name evidence="7" type="ordered locus">Snas_2814</name>
</gene>
<dbReference type="eggNOG" id="COG1793">
    <property type="taxonomic scope" value="Bacteria"/>
</dbReference>
<comment type="catalytic activity">
    <reaction evidence="4">
        <text>ATP + (deoxyribonucleotide)n-3'-hydroxyl + 5'-phospho-(deoxyribonucleotide)m = (deoxyribonucleotide)n+m + AMP + diphosphate.</text>
        <dbReference type="EC" id="6.5.1.1"/>
    </reaction>
</comment>
<keyword evidence="8" id="KW-1185">Reference proteome</keyword>
<dbReference type="GO" id="GO:0006310">
    <property type="term" value="P:DNA recombination"/>
    <property type="evidence" value="ECO:0007669"/>
    <property type="project" value="InterPro"/>
</dbReference>
<reference evidence="7 8" key="1">
    <citation type="journal article" date="2009" name="Stand. Genomic Sci.">
        <title>Complete genome sequence of Stackebrandtia nassauensis type strain (LLR-40K-21).</title>
        <authorList>
            <person name="Munk C."/>
            <person name="Lapidus A."/>
            <person name="Copeland A."/>
            <person name="Jando M."/>
            <person name="Mayilraj S."/>
            <person name="Glavina Del Rio T."/>
            <person name="Nolan M."/>
            <person name="Chen F."/>
            <person name="Lucas S."/>
            <person name="Tice H."/>
            <person name="Cheng J.F."/>
            <person name="Han C."/>
            <person name="Detter J.C."/>
            <person name="Bruce D."/>
            <person name="Goodwin L."/>
            <person name="Chain P."/>
            <person name="Pitluck S."/>
            <person name="Goker M."/>
            <person name="Ovchinikova G."/>
            <person name="Pati A."/>
            <person name="Ivanova N."/>
            <person name="Mavromatis K."/>
            <person name="Chen A."/>
            <person name="Palaniappan K."/>
            <person name="Land M."/>
            <person name="Hauser L."/>
            <person name="Chang Y.J."/>
            <person name="Jeffries C.D."/>
            <person name="Bristow J."/>
            <person name="Eisen J.A."/>
            <person name="Markowitz V."/>
            <person name="Hugenholtz P."/>
            <person name="Kyrpides N.C."/>
            <person name="Klenk H.P."/>
        </authorList>
    </citation>
    <scope>NUCLEOTIDE SEQUENCE [LARGE SCALE GENOMIC DNA]</scope>
    <source>
        <strain evidence="8">DSM 44728 / CIP 108903 / NRRL B-16338 / NBRC 102104 / LLR-40K-21</strain>
    </source>
</reference>
<evidence type="ECO:0000313" key="8">
    <source>
        <dbReference type="Proteomes" id="UP000000844"/>
    </source>
</evidence>
<dbReference type="GO" id="GO:0005524">
    <property type="term" value="F:ATP binding"/>
    <property type="evidence" value="ECO:0007669"/>
    <property type="project" value="InterPro"/>
</dbReference>
<name>D3Q8B6_STANL</name>
<dbReference type="Proteomes" id="UP000000844">
    <property type="component" value="Chromosome"/>
</dbReference>
<feature type="region of interest" description="Disordered" evidence="5">
    <location>
        <begin position="286"/>
        <end position="358"/>
    </location>
</feature>
<dbReference type="GO" id="GO:0003910">
    <property type="term" value="F:DNA ligase (ATP) activity"/>
    <property type="evidence" value="ECO:0007669"/>
    <property type="project" value="UniProtKB-EC"/>
</dbReference>
<dbReference type="Gene3D" id="2.40.50.140">
    <property type="entry name" value="Nucleic acid-binding proteins"/>
    <property type="match status" value="1"/>
</dbReference>
<comment type="similarity">
    <text evidence="1">Belongs to the ATP-dependent DNA ligase family.</text>
</comment>
<dbReference type="InterPro" id="IPR012309">
    <property type="entry name" value="DNA_ligase_ATP-dep_C"/>
</dbReference>
<proteinExistence type="inferred from homology"/>
<dbReference type="CDD" id="cd07971">
    <property type="entry name" value="OBF_DNA_ligase_LigD"/>
    <property type="match status" value="1"/>
</dbReference>
<evidence type="ECO:0000256" key="5">
    <source>
        <dbReference type="SAM" id="MobiDB-lite"/>
    </source>
</evidence>
<evidence type="ECO:0000313" key="7">
    <source>
        <dbReference type="EMBL" id="ADD42490.1"/>
    </source>
</evidence>
<dbReference type="InterPro" id="IPR050191">
    <property type="entry name" value="ATP-dep_DNA_ligase"/>
</dbReference>
<dbReference type="OrthoDB" id="9802472at2"/>
<dbReference type="InterPro" id="IPR012340">
    <property type="entry name" value="NA-bd_OB-fold"/>
</dbReference>
<evidence type="ECO:0000256" key="2">
    <source>
        <dbReference type="ARBA" id="ARBA00012727"/>
    </source>
</evidence>
<dbReference type="InterPro" id="IPR012310">
    <property type="entry name" value="DNA_ligase_ATP-dep_cent"/>
</dbReference>
<dbReference type="PROSITE" id="PS50160">
    <property type="entry name" value="DNA_LIGASE_A3"/>
    <property type="match status" value="1"/>
</dbReference>
<dbReference type="Pfam" id="PF04679">
    <property type="entry name" value="DNA_ligase_A_C"/>
    <property type="match status" value="1"/>
</dbReference>
<dbReference type="Gene3D" id="3.30.1490.70">
    <property type="match status" value="1"/>
</dbReference>
<dbReference type="EC" id="6.5.1.1" evidence="2"/>
<dbReference type="KEGG" id="sna:Snas_2814"/>
<dbReference type="HOGENOM" id="CLU_008325_4_0_11"/>
<dbReference type="EMBL" id="CP001778">
    <property type="protein sequence ID" value="ADD42490.1"/>
    <property type="molecule type" value="Genomic_DNA"/>
</dbReference>
<organism evidence="7 8">
    <name type="scientific">Stackebrandtia nassauensis (strain DSM 44728 / CIP 108903 / NRRL B-16338 / NBRC 102104 / LLR-40K-21)</name>
    <dbReference type="NCBI Taxonomy" id="446470"/>
    <lineage>
        <taxon>Bacteria</taxon>
        <taxon>Bacillati</taxon>
        <taxon>Actinomycetota</taxon>
        <taxon>Actinomycetes</taxon>
        <taxon>Glycomycetales</taxon>
        <taxon>Glycomycetaceae</taxon>
        <taxon>Stackebrandtia</taxon>
    </lineage>
</organism>